<gene>
    <name evidence="3" type="ORF">JOF53_004222</name>
</gene>
<dbReference type="Proteomes" id="UP001519363">
    <property type="component" value="Unassembled WGS sequence"/>
</dbReference>
<dbReference type="InterPro" id="IPR036689">
    <property type="entry name" value="ESAT-6-like_sf"/>
</dbReference>
<dbReference type="NCBIfam" id="TIGR03930">
    <property type="entry name" value="WXG100_ESAT6"/>
    <property type="match status" value="1"/>
</dbReference>
<dbReference type="Gene3D" id="1.10.287.1060">
    <property type="entry name" value="ESAT-6-like"/>
    <property type="match status" value="1"/>
</dbReference>
<dbReference type="RefSeq" id="WP_158103496.1">
    <property type="nucleotide sequence ID" value="NZ_JAGIOO010000001.1"/>
</dbReference>
<dbReference type="Pfam" id="PF06013">
    <property type="entry name" value="WXG100"/>
    <property type="match status" value="1"/>
</dbReference>
<organism evidence="3 4">
    <name type="scientific">Crossiella equi</name>
    <dbReference type="NCBI Taxonomy" id="130796"/>
    <lineage>
        <taxon>Bacteria</taxon>
        <taxon>Bacillati</taxon>
        <taxon>Actinomycetota</taxon>
        <taxon>Actinomycetes</taxon>
        <taxon>Pseudonocardiales</taxon>
        <taxon>Pseudonocardiaceae</taxon>
        <taxon>Crossiella</taxon>
    </lineage>
</organism>
<proteinExistence type="inferred from homology"/>
<feature type="region of interest" description="Disordered" evidence="2">
    <location>
        <begin position="70"/>
        <end position="92"/>
    </location>
</feature>
<comment type="similarity">
    <text evidence="1">Belongs to the WXG100 family.</text>
</comment>
<protein>
    <recommendedName>
        <fullName evidence="1">ESAT-6-like protein</fullName>
    </recommendedName>
</protein>
<comment type="caution">
    <text evidence="3">The sequence shown here is derived from an EMBL/GenBank/DDBJ whole genome shotgun (WGS) entry which is preliminary data.</text>
</comment>
<evidence type="ECO:0000256" key="1">
    <source>
        <dbReference type="RuleBase" id="RU362001"/>
    </source>
</evidence>
<evidence type="ECO:0000313" key="3">
    <source>
        <dbReference type="EMBL" id="MBP2475350.1"/>
    </source>
</evidence>
<dbReference type="InterPro" id="IPR010310">
    <property type="entry name" value="T7SS_ESAT-6-like"/>
</dbReference>
<sequence>MRRAAGDVRKVNGDVDHQLRMLRQAVNDVKSFWRGDASRAFDALMEQWDRDALKLNLALNDIASNLDNMHKGYAQQEEQTSSGMSKIQNELG</sequence>
<accession>A0ABS5AFI7</accession>
<dbReference type="SUPFAM" id="SSF140453">
    <property type="entry name" value="EsxAB dimer-like"/>
    <property type="match status" value="1"/>
</dbReference>
<evidence type="ECO:0000256" key="2">
    <source>
        <dbReference type="SAM" id="MobiDB-lite"/>
    </source>
</evidence>
<feature type="compositionally biased region" description="Polar residues" evidence="2">
    <location>
        <begin position="76"/>
        <end position="92"/>
    </location>
</feature>
<name>A0ABS5AFI7_9PSEU</name>
<evidence type="ECO:0000313" key="4">
    <source>
        <dbReference type="Proteomes" id="UP001519363"/>
    </source>
</evidence>
<reference evidence="3 4" key="1">
    <citation type="submission" date="2021-03" db="EMBL/GenBank/DDBJ databases">
        <title>Sequencing the genomes of 1000 actinobacteria strains.</title>
        <authorList>
            <person name="Klenk H.-P."/>
        </authorList>
    </citation>
    <scope>NUCLEOTIDE SEQUENCE [LARGE SCALE GENOMIC DNA]</scope>
    <source>
        <strain evidence="3 4">DSM 44580</strain>
    </source>
</reference>
<dbReference type="EMBL" id="JAGIOO010000001">
    <property type="protein sequence ID" value="MBP2475350.1"/>
    <property type="molecule type" value="Genomic_DNA"/>
</dbReference>
<keyword evidence="4" id="KW-1185">Reference proteome</keyword>